<dbReference type="RefSeq" id="WP_128359253.1">
    <property type="nucleotide sequence ID" value="NZ_CP053840.1"/>
</dbReference>
<accession>A0AAE7B617</accession>
<proteinExistence type="predicted"/>
<organism evidence="1 2">
    <name type="scientific">Arcobacter venerupis</name>
    <dbReference type="NCBI Taxonomy" id="1054033"/>
    <lineage>
        <taxon>Bacteria</taxon>
        <taxon>Pseudomonadati</taxon>
        <taxon>Campylobacterota</taxon>
        <taxon>Epsilonproteobacteria</taxon>
        <taxon>Campylobacterales</taxon>
        <taxon>Arcobacteraceae</taxon>
        <taxon>Arcobacter</taxon>
    </lineage>
</organism>
<protein>
    <submittedName>
        <fullName evidence="1">Uncharacterized protein</fullName>
    </submittedName>
</protein>
<dbReference type="EMBL" id="CP053840">
    <property type="protein sequence ID" value="QKF65968.1"/>
    <property type="molecule type" value="Genomic_DNA"/>
</dbReference>
<evidence type="ECO:0000313" key="2">
    <source>
        <dbReference type="Proteomes" id="UP000503482"/>
    </source>
</evidence>
<dbReference type="Proteomes" id="UP000503482">
    <property type="component" value="Chromosome"/>
</dbReference>
<dbReference type="KEGG" id="avp:AVENP_0394"/>
<keyword evidence="2" id="KW-1185">Reference proteome</keyword>
<gene>
    <name evidence="1" type="ORF">AVENP_0394</name>
</gene>
<evidence type="ECO:0000313" key="1">
    <source>
        <dbReference type="EMBL" id="QKF65968.1"/>
    </source>
</evidence>
<reference evidence="1 2" key="1">
    <citation type="submission" date="2020-05" db="EMBL/GenBank/DDBJ databases">
        <title>Complete genome sequencing of Campylobacter and Arcobacter type strains.</title>
        <authorList>
            <person name="Miller W.G."/>
            <person name="Yee E."/>
        </authorList>
    </citation>
    <scope>NUCLEOTIDE SEQUENCE [LARGE SCALE GENOMIC DNA]</scope>
    <source>
        <strain evidence="1 2">LMG 26156</strain>
    </source>
</reference>
<dbReference type="SUPFAM" id="SSF52540">
    <property type="entry name" value="P-loop containing nucleoside triphosphate hydrolases"/>
    <property type="match status" value="1"/>
</dbReference>
<name>A0AAE7B617_9BACT</name>
<sequence>MQNINWDKLQPYSGDTKKSFEELCYQIVSEKFKDDILNGAILTSIDDSGGGDGVEFYLTYQNGDVYGWQAKYFCRLNEGGRKEQIKKSLQTTYDKHPNIKKWFLCNKCNFTPDEKKWFDDDLANSTKNGKTVLPTNHNVELIHWGESELLNYLKDYSNIHRFFFSEKFLTQEWFENRYKIDIDKTQIKTKYISEIHIQTDIDMTICKMLGGNRLIEVLERTMEQHQVLMYAEQYKESYLRLFSEDVNDEYKNIQTFFRKFLEEKESIIVIAINKLDEIKEIISIKNEQKLKAKIKEFEEYISALSEFYKKYDDLSESNLCEPIKHLRIEKENGSDLDKKEKDKIETENRKRKKVRDILFSPLYDLSEYAISSLEGIFRVFDLLEQNEVHISGKAGMGKTHVSFNIFKNQIVNQKEPAIFILAKEIYTDQSLENQLKDNFSMPVDWTFDDFLGALEISARVYKVKIPIIIDGLNESTHWNSVWKNGLEKFILKLKQYPHIVLITTYRNSYEDQLFPNKYFNYDNRWRLKEFIHGFEGLNWKAIETYFKFYKIKLENRSNAIGYFEHPLHLKIFCETKNPSRNKVVKVSFQNEDLFDVFEEYIQISNENITTLLKELDPKYNNDFTQKKLLKLSKYFWEHNTRGMPRSEKLFSDDELRIFEGENLLIYRDWNINNDKEEIQFTYDLLGGYLISKYLIQSYEEYYPIIKVPSNNWIVKVAKVFSDEYIPERATDLCYESFKKTSILINTVMSNKVALEKFITSKEFRKRLLEFKTEHPLYDDILRTITILIIKKSTIFLFNILENERARKYSIESLFEINSKFIKENEELIKNFLENEFISNSEQLLNLSKQIEFDSEHPLNFHFWSDLLKKSSMLERDLFWSEYIRKNHSWYRDSYFTQFVNNFEKACIEQKEISNRVHIGAKKVMWVFTTNIRRLRDEATRALYYYARRYPKEFLDLLKYSIDINDPYVVERMLAVTYGLAMARQNDFDDESYRKVYLPLYGRFLFDNMFSSEAKYPTTHILARDYAKRTIDIALIHHSSLFTNSEKKLIKYPLKDYFHKEWGTIPNYKELKYRFGTPIHMDFENYTIGRLVEERSNYDSEHKEYKLILSQIYWRMYNLGYLFTKFEKIDKQIGNDSWRNSNNESASKIDRYGKKYSWIAFYEMAGHRSDLGLLKKWGNEDELRISDTDIDPSFPIELRKYNLFEEINKNNFLGDLGKEAVTWYSNDKDLDISNYIKLNSHLGTNEKNDWFLLKGSISQKDKEDQTRDVNIGINAILVDIEEYKKIENLTDKYHDYSFDYLQNIEDHYIYDGEIHWCDLIPNDYSRDFQISYNYHEVERIKKELKIFNNGKNLSEIENNELEKKKKEFLDKAWDKVFDGDFDVNIPSLSNNDEITKKIAEEMGYTTEYIDTTYTQQDNDNIEINIETTIFRNSWESYHSEIISSGETIVPSKNISNYFGLHLRSQSSDLYNQNGEIISTSLKFGESYDNKSTFTYIRKDYLERYMEEKNKQLIWLQWTEKRYFPNGVKKLIYSGEREKTEYRNYYKIIYD</sequence>
<dbReference type="InterPro" id="IPR027417">
    <property type="entry name" value="P-loop_NTPase"/>
</dbReference>